<keyword evidence="2" id="KW-1133">Transmembrane helix</keyword>
<reference evidence="4" key="1">
    <citation type="submission" date="2018-04" db="EMBL/GenBank/DDBJ databases">
        <authorList>
            <person name="Liu S."/>
            <person name="Wang Z."/>
            <person name="Li J."/>
        </authorList>
    </citation>
    <scope>NUCLEOTIDE SEQUENCE [LARGE SCALE GENOMIC DNA]</scope>
    <source>
        <strain evidence="4">622</strain>
    </source>
</reference>
<keyword evidence="2" id="KW-0812">Transmembrane</keyword>
<evidence type="ECO:0000256" key="1">
    <source>
        <dbReference type="SAM" id="MobiDB-lite"/>
    </source>
</evidence>
<feature type="transmembrane region" description="Helical" evidence="2">
    <location>
        <begin position="41"/>
        <end position="60"/>
    </location>
</feature>
<dbReference type="EMBL" id="QEFB01000001">
    <property type="protein sequence ID" value="PWC08491.1"/>
    <property type="molecule type" value="Genomic_DNA"/>
</dbReference>
<accession>A0A2U1THW6</accession>
<comment type="caution">
    <text evidence="3">The sequence shown here is derived from an EMBL/GenBank/DDBJ whole genome shotgun (WGS) entry which is preliminary data.</text>
</comment>
<dbReference type="Pfam" id="PF14030">
    <property type="entry name" value="DUF4245"/>
    <property type="match status" value="1"/>
</dbReference>
<gene>
    <name evidence="3" type="ORF">DF223_03965</name>
</gene>
<keyword evidence="2" id="KW-0472">Membrane</keyword>
<evidence type="ECO:0000313" key="3">
    <source>
        <dbReference type="EMBL" id="PWC08491.1"/>
    </source>
</evidence>
<feature type="compositionally biased region" description="Basic and acidic residues" evidence="1">
    <location>
        <begin position="14"/>
        <end position="29"/>
    </location>
</feature>
<organism evidence="3 4">
    <name type="scientific">Mycetocola zhujimingii</name>
    <dbReference type="NCBI Taxonomy" id="2079792"/>
    <lineage>
        <taxon>Bacteria</taxon>
        <taxon>Bacillati</taxon>
        <taxon>Actinomycetota</taxon>
        <taxon>Actinomycetes</taxon>
        <taxon>Micrococcales</taxon>
        <taxon>Microbacteriaceae</taxon>
        <taxon>Mycetocola</taxon>
    </lineage>
</organism>
<protein>
    <submittedName>
        <fullName evidence="3">DUF4245 domain-containing protein</fullName>
    </submittedName>
</protein>
<dbReference type="Proteomes" id="UP000244962">
    <property type="component" value="Unassembled WGS sequence"/>
</dbReference>
<name>A0A2U1THW6_9MICO</name>
<sequence length="217" mass="23473">MSRQRPPRVVAELGRPETPEETAARKAENSRKYRGAKTVNNLVYSLLVTVGLVAVIVLAVPRSDTPVYESVDYNSVAEEAQNSYPQPLANPDLPDSWTSNRADVGKTGGVRSWNIGLISPSDQFIAITQGFDANETWVAQQLKQSLASSTESIAGIEWTVYDNRDDTDGYGNVHYALTTVAGDSTFLIFGTGSEPEFRAVAEAISGDVTANLESGDR</sequence>
<dbReference type="RefSeq" id="WP_108962224.1">
    <property type="nucleotide sequence ID" value="NZ_QEFB01000001.1"/>
</dbReference>
<dbReference type="InterPro" id="IPR025339">
    <property type="entry name" value="DUF4245"/>
</dbReference>
<evidence type="ECO:0000256" key="2">
    <source>
        <dbReference type="SAM" id="Phobius"/>
    </source>
</evidence>
<proteinExistence type="predicted"/>
<keyword evidence="4" id="KW-1185">Reference proteome</keyword>
<feature type="region of interest" description="Disordered" evidence="1">
    <location>
        <begin position="1"/>
        <end position="29"/>
    </location>
</feature>
<dbReference type="AlphaFoldDB" id="A0A2U1THW6"/>
<evidence type="ECO:0000313" key="4">
    <source>
        <dbReference type="Proteomes" id="UP000244962"/>
    </source>
</evidence>